<organism evidence="1 2">
    <name type="scientific">Neobacillus bataviensis</name>
    <dbReference type="NCBI Taxonomy" id="220685"/>
    <lineage>
        <taxon>Bacteria</taxon>
        <taxon>Bacillati</taxon>
        <taxon>Bacillota</taxon>
        <taxon>Bacilli</taxon>
        <taxon>Bacillales</taxon>
        <taxon>Bacillaceae</taxon>
        <taxon>Neobacillus</taxon>
    </lineage>
</organism>
<dbReference type="AlphaFoldDB" id="A0A561CLV3"/>
<keyword evidence="2" id="KW-1185">Reference proteome</keyword>
<sequence>MSVAEKAFLICGANDQTLGQVIFHLSFDVSNSLTIFSTSGFYNLISLFLT</sequence>
<evidence type="ECO:0000313" key="2">
    <source>
        <dbReference type="Proteomes" id="UP000319671"/>
    </source>
</evidence>
<dbReference type="EMBL" id="VIVN01000020">
    <property type="protein sequence ID" value="TWD92209.1"/>
    <property type="molecule type" value="Genomic_DNA"/>
</dbReference>
<accession>A0A561CLV3</accession>
<evidence type="ECO:0000313" key="1">
    <source>
        <dbReference type="EMBL" id="TWD92209.1"/>
    </source>
</evidence>
<name>A0A561CLV3_9BACI</name>
<dbReference type="Proteomes" id="UP000319671">
    <property type="component" value="Unassembled WGS sequence"/>
</dbReference>
<gene>
    <name evidence="1" type="ORF">FB550_12021</name>
</gene>
<comment type="caution">
    <text evidence="1">The sequence shown here is derived from an EMBL/GenBank/DDBJ whole genome shotgun (WGS) entry which is preliminary data.</text>
</comment>
<protein>
    <submittedName>
        <fullName evidence="1">Uncharacterized protein</fullName>
    </submittedName>
</protein>
<proteinExistence type="predicted"/>
<reference evidence="1 2" key="1">
    <citation type="submission" date="2019-06" db="EMBL/GenBank/DDBJ databases">
        <title>Sorghum-associated microbial communities from plants grown in Nebraska, USA.</title>
        <authorList>
            <person name="Schachtman D."/>
        </authorList>
    </citation>
    <scope>NUCLEOTIDE SEQUENCE [LARGE SCALE GENOMIC DNA]</scope>
    <source>
        <strain evidence="1 2">2482</strain>
    </source>
</reference>